<keyword evidence="4" id="KW-1185">Reference proteome</keyword>
<accession>A0AAI8YW85</accession>
<name>A0AAI8YW85_9PEZI</name>
<feature type="region of interest" description="Disordered" evidence="1">
    <location>
        <begin position="1"/>
        <end position="145"/>
    </location>
</feature>
<evidence type="ECO:0000313" key="3">
    <source>
        <dbReference type="EMBL" id="CAK3942856.1"/>
    </source>
</evidence>
<dbReference type="EMBL" id="CAVMBE010000014">
    <property type="protein sequence ID" value="CAK3942856.1"/>
    <property type="molecule type" value="Genomic_DNA"/>
</dbReference>
<comment type="caution">
    <text evidence="3">The sequence shown here is derived from an EMBL/GenBank/DDBJ whole genome shotgun (WGS) entry which is preliminary data.</text>
</comment>
<gene>
    <name evidence="3" type="ORF">LECACI_7A003130</name>
</gene>
<proteinExistence type="predicted"/>
<dbReference type="GO" id="GO:0003676">
    <property type="term" value="F:nucleic acid binding"/>
    <property type="evidence" value="ECO:0007669"/>
    <property type="project" value="InterPro"/>
</dbReference>
<reference evidence="3" key="1">
    <citation type="submission" date="2023-11" db="EMBL/GenBank/DDBJ databases">
        <authorList>
            <person name="Alioto T."/>
            <person name="Alioto T."/>
            <person name="Gomez Garrido J."/>
        </authorList>
    </citation>
    <scope>NUCLEOTIDE SEQUENCE</scope>
</reference>
<dbReference type="Pfam" id="PF04059">
    <property type="entry name" value="RRM_2"/>
    <property type="match status" value="1"/>
</dbReference>
<feature type="region of interest" description="Disordered" evidence="1">
    <location>
        <begin position="580"/>
        <end position="605"/>
    </location>
</feature>
<feature type="compositionally biased region" description="Polar residues" evidence="1">
    <location>
        <begin position="1"/>
        <end position="10"/>
    </location>
</feature>
<dbReference type="Proteomes" id="UP001296104">
    <property type="component" value="Unassembled WGS sequence"/>
</dbReference>
<protein>
    <recommendedName>
        <fullName evidence="2">Mei2-like C-terminal RNA recognition motif domain-containing protein</fullName>
    </recommendedName>
</protein>
<feature type="compositionally biased region" description="Polar residues" evidence="1">
    <location>
        <begin position="742"/>
        <end position="766"/>
    </location>
</feature>
<organism evidence="3 4">
    <name type="scientific">Lecanosticta acicola</name>
    <dbReference type="NCBI Taxonomy" id="111012"/>
    <lineage>
        <taxon>Eukaryota</taxon>
        <taxon>Fungi</taxon>
        <taxon>Dikarya</taxon>
        <taxon>Ascomycota</taxon>
        <taxon>Pezizomycotina</taxon>
        <taxon>Dothideomycetes</taxon>
        <taxon>Dothideomycetidae</taxon>
        <taxon>Mycosphaerellales</taxon>
        <taxon>Mycosphaerellaceae</taxon>
        <taxon>Lecanosticta</taxon>
    </lineage>
</organism>
<dbReference type="InterPro" id="IPR007201">
    <property type="entry name" value="Mei2-like_Rrm_C"/>
</dbReference>
<dbReference type="AlphaFoldDB" id="A0AAI8YW85"/>
<dbReference type="InterPro" id="IPR035979">
    <property type="entry name" value="RBD_domain_sf"/>
</dbReference>
<dbReference type="SUPFAM" id="SSF54928">
    <property type="entry name" value="RNA-binding domain, RBD"/>
    <property type="match status" value="1"/>
</dbReference>
<evidence type="ECO:0000256" key="1">
    <source>
        <dbReference type="SAM" id="MobiDB-lite"/>
    </source>
</evidence>
<feature type="domain" description="Mei2-like C-terminal RNA recognition motif" evidence="2">
    <location>
        <begin position="461"/>
        <end position="558"/>
    </location>
</feature>
<evidence type="ECO:0000313" key="4">
    <source>
        <dbReference type="Proteomes" id="UP001296104"/>
    </source>
</evidence>
<feature type="region of interest" description="Disordered" evidence="1">
    <location>
        <begin position="725"/>
        <end position="780"/>
    </location>
</feature>
<feature type="compositionally biased region" description="Polar residues" evidence="1">
    <location>
        <begin position="51"/>
        <end position="61"/>
    </location>
</feature>
<feature type="compositionally biased region" description="Polar residues" evidence="1">
    <location>
        <begin position="19"/>
        <end position="36"/>
    </location>
</feature>
<sequence>MADSFDTPTTRKPLHESNGGVSLTSLAIEDTSTPAHESTGRPVWTGPKPDSSLTDESFTNRQGRDSPAAKQLSGSAAAFQPGVDKPTPISMLNRDSTADDGRPTIVKSSAAALESSGKKSPTGAIGSGSRQSSPKTRDTFTTDTGPGVPFKGAHYLKLDQIPVASFDRVFKIFTDEYNWKSKMISHFAPEVGQGQSSKFISIYICFDDVADAAQAISDIEVVPGAQDWVPSYITQTEYAAKLPFDSGIQTSFFDGQVVFAAGFQGILTAVDASYLPGKVRAFAEDFGEILAFDVNAGSDAVDFRIEFTKISVARSALGLVTTAQPFEIEEWSVVARPVQGYPSAFTKPPSTPKKTFNGGREIFCSPTGRTSWSYGENGEFVIEQPMKTIPKVGGSATDRAGFTPAPRERWHSAPTPQTPVAFDGVQYGPRSGSWAGEVAVYRDTEPQCVSTERIANGQDVRTTIMLRNVPNRWTAADLKRILDTCSAGQYDFSYLRIDFEYNTNVGYAFVNFTDPANVIPFVDTYVGKEWVPGSFPRKIAAVSYATVQGYDCLVEKFRNSAIMDEYPGFRPKLWYTKENAPDPSKIGEEKAFPPPNNYSKKQRSHDNAGAIGLWAPRTGHRREGIRRSQYDRGTTRQIQEDAAYYQTGYGGQYIVGNGHGPVGAPPVQFTMPYYGGYTSFGPQVQYDFNGPYATPYFHPAGYPPPGTLVNPASGLRTISKGRLAGRPKNVTVDPSYYGGPVQSPNVPRSFNGEDSQYNGSYSNDARNYQHGAGHQYSPQY</sequence>
<evidence type="ECO:0000259" key="2">
    <source>
        <dbReference type="Pfam" id="PF04059"/>
    </source>
</evidence>